<dbReference type="PANTHER" id="PTHR18964">
    <property type="entry name" value="ROK (REPRESSOR, ORF, KINASE) FAMILY"/>
    <property type="match status" value="1"/>
</dbReference>
<accession>A0ABU3DCJ2</accession>
<dbReference type="InterPro" id="IPR043129">
    <property type="entry name" value="ATPase_NBD"/>
</dbReference>
<proteinExistence type="inferred from homology"/>
<dbReference type="InterPro" id="IPR000600">
    <property type="entry name" value="ROK"/>
</dbReference>
<dbReference type="Proteomes" id="UP001265259">
    <property type="component" value="Unassembled WGS sequence"/>
</dbReference>
<dbReference type="PANTHER" id="PTHR18964:SF149">
    <property type="entry name" value="BIFUNCTIONAL UDP-N-ACETYLGLUCOSAMINE 2-EPIMERASE_N-ACETYLMANNOSAMINE KINASE"/>
    <property type="match status" value="1"/>
</dbReference>
<comment type="caution">
    <text evidence="2">The sequence shown here is derived from an EMBL/GenBank/DDBJ whole genome shotgun (WGS) entry which is preliminary data.</text>
</comment>
<reference evidence="2 3" key="1">
    <citation type="submission" date="2023-09" db="EMBL/GenBank/DDBJ databases">
        <authorList>
            <person name="Rey-Velasco X."/>
        </authorList>
    </citation>
    <scope>NUCLEOTIDE SEQUENCE [LARGE SCALE GENOMIC DNA]</scope>
    <source>
        <strain evidence="2 3">F158</strain>
    </source>
</reference>
<dbReference type="Pfam" id="PF00480">
    <property type="entry name" value="ROK"/>
    <property type="match status" value="1"/>
</dbReference>
<evidence type="ECO:0000256" key="1">
    <source>
        <dbReference type="ARBA" id="ARBA00006479"/>
    </source>
</evidence>
<dbReference type="SUPFAM" id="SSF53067">
    <property type="entry name" value="Actin-like ATPase domain"/>
    <property type="match status" value="1"/>
</dbReference>
<protein>
    <submittedName>
        <fullName evidence="2">ROK family protein</fullName>
    </submittedName>
</protein>
<organism evidence="2 3">
    <name type="scientific">Tropicimonas omnivorans</name>
    <dbReference type="NCBI Taxonomy" id="3075590"/>
    <lineage>
        <taxon>Bacteria</taxon>
        <taxon>Pseudomonadati</taxon>
        <taxon>Pseudomonadota</taxon>
        <taxon>Alphaproteobacteria</taxon>
        <taxon>Rhodobacterales</taxon>
        <taxon>Roseobacteraceae</taxon>
        <taxon>Tropicimonas</taxon>
    </lineage>
</organism>
<dbReference type="EMBL" id="JAVRHL010000001">
    <property type="protein sequence ID" value="MDT0681269.1"/>
    <property type="molecule type" value="Genomic_DNA"/>
</dbReference>
<dbReference type="RefSeq" id="WP_311688821.1">
    <property type="nucleotide sequence ID" value="NZ_JAVRHL010000001.1"/>
</dbReference>
<name>A0ABU3DCJ2_9RHOB</name>
<dbReference type="Gene3D" id="3.30.420.40">
    <property type="match status" value="2"/>
</dbReference>
<evidence type="ECO:0000313" key="2">
    <source>
        <dbReference type="EMBL" id="MDT0681269.1"/>
    </source>
</evidence>
<gene>
    <name evidence="2" type="ORF">RM543_01130</name>
</gene>
<evidence type="ECO:0000313" key="3">
    <source>
        <dbReference type="Proteomes" id="UP001265259"/>
    </source>
</evidence>
<sequence>MQVSSPLPGLGDLPQAARRALGTLLADLGGAAEASGCDELAAAGWIRQGGALDPSRALLLATDIGGTKAQTALCDLDGTVLAETKAPTSEAGGLALIDQILSQRDLLLTETGAGASRIAAAGIGLPASIHPATGRLHRGPNIDDLETHDLVHLFGDALSVPVAVENDVNMAALGESWRGAPSRGDCSVFIAIGTGIGMGTVVRGELLRGASGAAGEVAALPIGADPFDRDTFRNGALESAISSAALLEDYRARGGTAEGTLKDLFALGPDPAFAAVIDRLATLVAQAILSICSILDPGRVVLGGSVGSRPELLALLEEKLALCMPEPPECRISTLGNRAGVVGAARAARLRLAQTLS</sequence>
<comment type="similarity">
    <text evidence="1">Belongs to the ROK (NagC/XylR) family.</text>
</comment>
<keyword evidence="3" id="KW-1185">Reference proteome</keyword>